<dbReference type="InterPro" id="IPR025476">
    <property type="entry name" value="Helitron_helicase-like"/>
</dbReference>
<keyword evidence="4" id="KW-1185">Reference proteome</keyword>
<comment type="caution">
    <text evidence="3">The sequence shown here is derived from an EMBL/GenBank/DDBJ whole genome shotgun (WGS) entry which is preliminary data.</text>
</comment>
<protein>
    <submittedName>
        <fullName evidence="3">Uncharacterized protein</fullName>
    </submittedName>
</protein>
<feature type="non-terminal residue" evidence="3">
    <location>
        <position position="1"/>
    </location>
</feature>
<dbReference type="Pfam" id="PF20209">
    <property type="entry name" value="DUF6570"/>
    <property type="match status" value="1"/>
</dbReference>
<evidence type="ECO:0000259" key="1">
    <source>
        <dbReference type="Pfam" id="PF14214"/>
    </source>
</evidence>
<feature type="non-terminal residue" evidence="3">
    <location>
        <position position="1059"/>
    </location>
</feature>
<dbReference type="KEGG" id="cput:CONPUDRAFT_30639"/>
<dbReference type="GeneID" id="19206682"/>
<organism evidence="3 4">
    <name type="scientific">Coniophora puteana (strain RWD-64-598)</name>
    <name type="common">Brown rot fungus</name>
    <dbReference type="NCBI Taxonomy" id="741705"/>
    <lineage>
        <taxon>Eukaryota</taxon>
        <taxon>Fungi</taxon>
        <taxon>Dikarya</taxon>
        <taxon>Basidiomycota</taxon>
        <taxon>Agaricomycotina</taxon>
        <taxon>Agaricomycetes</taxon>
        <taxon>Agaricomycetidae</taxon>
        <taxon>Boletales</taxon>
        <taxon>Coniophorineae</taxon>
        <taxon>Coniophoraceae</taxon>
        <taxon>Coniophora</taxon>
    </lineage>
</organism>
<feature type="domain" description="Helitron helicase-like" evidence="1">
    <location>
        <begin position="394"/>
        <end position="603"/>
    </location>
</feature>
<feature type="domain" description="DUF6570" evidence="2">
    <location>
        <begin position="103"/>
        <end position="255"/>
    </location>
</feature>
<gene>
    <name evidence="3" type="ORF">CONPUDRAFT_30639</name>
</gene>
<dbReference type="OrthoDB" id="432234at2759"/>
<sequence>DISLEGDIISEWQKEMNADVLLPEVCAVCGQDVSKVCIEVVHADKVPLSLLRNPLLPDDCLPRSYDLLAYDRAILQPEGLLNCWSRDGMKMCSLCRSDLLSKKPKLPKFALANFLYYGHDSLPADVRSAFRDASTVDLTLVARARASRITHVYSAQRVMRSDGEGMPRFMKGNVAVVPQDSTQLRRFLPPEDDELRNSVCVLFSNWNSPITEDVIRRCSPVLARKSVVKTLIEFLLEHNQYYRDAGVQFSQNNLDALFDNTAEEYGFPRAIEVCRNSCSGMRSDTFTSSYSDSERASEFESDSLSDLMLPTIGYTTGDHSMGSKQTMKAHALAYALNGSRFIVSRGAKDLLADDDPCLLSCVFPHLDPWGIGSFNHPGRLRKISVREQLTCMMRLHNSVFVRDPVLPYVMWNVLQKKRVQSNSCFNVSVNVQHQIRSELIAVAPALVDLSNKWRINPRAPASSPLEKRAIAVLKRVQHSASSVVGSPGYKLCRRNEVRSLLKIHGTSALFVTLNPHDLTSVALAASANVLPSNWRVMTPKQRALLVTQRPDAAAIAFDLQVNAFLRIVVRCGQKRPGLFGRCKSYYGMVEAQGRGTLHIHVLLWIEGNPNPQRLRDMMAADPVFSEQMMRWLEHIIKSDLPGSEHIVSKDQLPEARRPGREIGAEDPRLAVQPAIDSMDRDTFWKMFSSFVYDMAEFNNWHEHTDTCFKNLQPGEVKCDDTCRLRMDGSTREESSVDPETGSILLKRWHPWINSYNPVLSFLYQCNNDVKYIGSGEAAKALVYYVTDYITKDDLQLHVGLTALDCAIKRYSAKFDDQPEASDIVKSRSLLTKCVNSIMARREISAQQVMSYLVGGGDCYSSDTFTTLHDCGNVCRYAETDQHPGVGNDVEIDNDSRVDDSSYIYENVDCPEQARLSITQNGRSINVDNQLLDYKLRPCAEEFETMSLYSFVSRFVKSNRQPRRSGGRILRYRLLNDSHHQYGTHVMYISRTSRVPVLLINSIPRRQGINSNEEEYCRMMLVLFRPWRSFADLKAGFGSWCDAFDAYQFKDFEQGIINNM</sequence>
<dbReference type="RefSeq" id="XP_007769704.1">
    <property type="nucleotide sequence ID" value="XM_007771514.1"/>
</dbReference>
<reference evidence="4" key="1">
    <citation type="journal article" date="2012" name="Science">
        <title>The Paleozoic origin of enzymatic lignin decomposition reconstructed from 31 fungal genomes.</title>
        <authorList>
            <person name="Floudas D."/>
            <person name="Binder M."/>
            <person name="Riley R."/>
            <person name="Barry K."/>
            <person name="Blanchette R.A."/>
            <person name="Henrissat B."/>
            <person name="Martinez A.T."/>
            <person name="Otillar R."/>
            <person name="Spatafora J.W."/>
            <person name="Yadav J.S."/>
            <person name="Aerts A."/>
            <person name="Benoit I."/>
            <person name="Boyd A."/>
            <person name="Carlson A."/>
            <person name="Copeland A."/>
            <person name="Coutinho P.M."/>
            <person name="de Vries R.P."/>
            <person name="Ferreira P."/>
            <person name="Findley K."/>
            <person name="Foster B."/>
            <person name="Gaskell J."/>
            <person name="Glotzer D."/>
            <person name="Gorecki P."/>
            <person name="Heitman J."/>
            <person name="Hesse C."/>
            <person name="Hori C."/>
            <person name="Igarashi K."/>
            <person name="Jurgens J.A."/>
            <person name="Kallen N."/>
            <person name="Kersten P."/>
            <person name="Kohler A."/>
            <person name="Kuees U."/>
            <person name="Kumar T.K.A."/>
            <person name="Kuo A."/>
            <person name="LaButti K."/>
            <person name="Larrondo L.F."/>
            <person name="Lindquist E."/>
            <person name="Ling A."/>
            <person name="Lombard V."/>
            <person name="Lucas S."/>
            <person name="Lundell T."/>
            <person name="Martin R."/>
            <person name="McLaughlin D.J."/>
            <person name="Morgenstern I."/>
            <person name="Morin E."/>
            <person name="Murat C."/>
            <person name="Nagy L.G."/>
            <person name="Nolan M."/>
            <person name="Ohm R.A."/>
            <person name="Patyshakuliyeva A."/>
            <person name="Rokas A."/>
            <person name="Ruiz-Duenas F.J."/>
            <person name="Sabat G."/>
            <person name="Salamov A."/>
            <person name="Samejima M."/>
            <person name="Schmutz J."/>
            <person name="Slot J.C."/>
            <person name="St John F."/>
            <person name="Stenlid J."/>
            <person name="Sun H."/>
            <person name="Sun S."/>
            <person name="Syed K."/>
            <person name="Tsang A."/>
            <person name="Wiebenga A."/>
            <person name="Young D."/>
            <person name="Pisabarro A."/>
            <person name="Eastwood D.C."/>
            <person name="Martin F."/>
            <person name="Cullen D."/>
            <person name="Grigoriev I.V."/>
            <person name="Hibbett D.S."/>
        </authorList>
    </citation>
    <scope>NUCLEOTIDE SEQUENCE [LARGE SCALE GENOMIC DNA]</scope>
    <source>
        <strain evidence="4">RWD-64-598 SS2</strain>
    </source>
</reference>
<name>A0A5M3MLC2_CONPW</name>
<dbReference type="Pfam" id="PF14214">
    <property type="entry name" value="Helitron_like_N"/>
    <property type="match status" value="1"/>
</dbReference>
<dbReference type="AlphaFoldDB" id="A0A5M3MLC2"/>
<dbReference type="OMA" id="WHEHTAT"/>
<dbReference type="EMBL" id="JH711580">
    <property type="protein sequence ID" value="EIW80029.1"/>
    <property type="molecule type" value="Genomic_DNA"/>
</dbReference>
<dbReference type="InterPro" id="IPR046700">
    <property type="entry name" value="DUF6570"/>
</dbReference>
<proteinExistence type="predicted"/>
<dbReference type="Proteomes" id="UP000053558">
    <property type="component" value="Unassembled WGS sequence"/>
</dbReference>
<evidence type="ECO:0000313" key="3">
    <source>
        <dbReference type="EMBL" id="EIW80029.1"/>
    </source>
</evidence>
<evidence type="ECO:0000259" key="2">
    <source>
        <dbReference type="Pfam" id="PF20209"/>
    </source>
</evidence>
<evidence type="ECO:0000313" key="4">
    <source>
        <dbReference type="Proteomes" id="UP000053558"/>
    </source>
</evidence>
<accession>A0A5M3MLC2</accession>